<evidence type="ECO:0000256" key="8">
    <source>
        <dbReference type="ARBA" id="ARBA00022645"/>
    </source>
</evidence>
<dbReference type="GO" id="GO:0008237">
    <property type="term" value="F:metallopeptidase activity"/>
    <property type="evidence" value="ECO:0007669"/>
    <property type="project" value="UniProtKB-KW"/>
</dbReference>
<keyword evidence="16" id="KW-0482">Metalloprotease</keyword>
<keyword evidence="17" id="KW-0865">Zymogen</keyword>
<accession>A0ABD0YA26</accession>
<dbReference type="FunFam" id="3.50.30.30:FF:000009">
    <property type="entry name" value="Carboxypeptidase Q"/>
    <property type="match status" value="1"/>
</dbReference>
<dbReference type="PANTHER" id="PTHR12053:SF3">
    <property type="entry name" value="CARBOXYPEPTIDASE Q"/>
    <property type="match status" value="1"/>
</dbReference>
<dbReference type="GO" id="GO:0005764">
    <property type="term" value="C:lysosome"/>
    <property type="evidence" value="ECO:0007669"/>
    <property type="project" value="UniProtKB-SubCell"/>
</dbReference>
<evidence type="ECO:0000256" key="19">
    <source>
        <dbReference type="ARBA" id="ARBA00023228"/>
    </source>
</evidence>
<keyword evidence="9" id="KW-0645">Protease</keyword>
<dbReference type="GO" id="GO:0005576">
    <property type="term" value="C:extracellular region"/>
    <property type="evidence" value="ECO:0007669"/>
    <property type="project" value="UniProtKB-SubCell"/>
</dbReference>
<keyword evidence="18" id="KW-0325">Glycoprotein</keyword>
<keyword evidence="12" id="KW-0378">Hydrolase</keyword>
<dbReference type="AlphaFoldDB" id="A0ABD0YA26"/>
<keyword evidence="7" id="KW-0964">Secreted</keyword>
<comment type="caution">
    <text evidence="24">The sequence shown here is derived from an EMBL/GenBank/DDBJ whole genome shotgun (WGS) entry which is preliminary data.</text>
</comment>
<evidence type="ECO:0000256" key="15">
    <source>
        <dbReference type="ARBA" id="ARBA00023034"/>
    </source>
</evidence>
<keyword evidence="11 22" id="KW-0732">Signal</keyword>
<dbReference type="GO" id="GO:0046872">
    <property type="term" value="F:metal ion binding"/>
    <property type="evidence" value="ECO:0007669"/>
    <property type="project" value="UniProtKB-KW"/>
</dbReference>
<evidence type="ECO:0000256" key="4">
    <source>
        <dbReference type="ARBA" id="ARBA00004613"/>
    </source>
</evidence>
<comment type="subunit">
    <text evidence="20">Homodimer. The monomeric form is inactive while the homodimer is active.</text>
</comment>
<dbReference type="GO" id="GO:0004180">
    <property type="term" value="F:carboxypeptidase activity"/>
    <property type="evidence" value="ECO:0007669"/>
    <property type="project" value="UniProtKB-KW"/>
</dbReference>
<evidence type="ECO:0000256" key="20">
    <source>
        <dbReference type="ARBA" id="ARBA00025833"/>
    </source>
</evidence>
<dbReference type="SUPFAM" id="SSF53187">
    <property type="entry name" value="Zn-dependent exopeptidases"/>
    <property type="match status" value="1"/>
</dbReference>
<keyword evidence="13" id="KW-0256">Endoplasmic reticulum</keyword>
<comment type="subcellular location">
    <subcellularLocation>
        <location evidence="1">Endoplasmic reticulum</location>
    </subcellularLocation>
    <subcellularLocation>
        <location evidence="3">Golgi apparatus</location>
    </subcellularLocation>
    <subcellularLocation>
        <location evidence="2">Lysosome</location>
    </subcellularLocation>
    <subcellularLocation>
        <location evidence="4">Secreted</location>
    </subcellularLocation>
</comment>
<keyword evidence="10" id="KW-0479">Metal-binding</keyword>
<protein>
    <recommendedName>
        <fullName evidence="6">Carboxypeptidase Q</fullName>
    </recommendedName>
    <alternativeName>
        <fullName evidence="21">Plasma glutamate carboxypeptidase</fullName>
    </alternativeName>
</protein>
<name>A0ABD0YA26_9HEMI</name>
<gene>
    <name evidence="24" type="ORF">AAG570_001958</name>
</gene>
<evidence type="ECO:0000256" key="17">
    <source>
        <dbReference type="ARBA" id="ARBA00023145"/>
    </source>
</evidence>
<dbReference type="Pfam" id="PF04389">
    <property type="entry name" value="Peptidase_M28"/>
    <property type="match status" value="1"/>
</dbReference>
<evidence type="ECO:0000256" key="11">
    <source>
        <dbReference type="ARBA" id="ARBA00022729"/>
    </source>
</evidence>
<evidence type="ECO:0000259" key="23">
    <source>
        <dbReference type="Pfam" id="PF04389"/>
    </source>
</evidence>
<reference evidence="24 25" key="1">
    <citation type="submission" date="2024-07" db="EMBL/GenBank/DDBJ databases">
        <title>Chromosome-level genome assembly of the water stick insect Ranatra chinensis (Heteroptera: Nepidae).</title>
        <authorList>
            <person name="Liu X."/>
        </authorList>
    </citation>
    <scope>NUCLEOTIDE SEQUENCE [LARGE SCALE GENOMIC DNA]</scope>
    <source>
        <strain evidence="24">Cailab_2021Rc</strain>
        <tissue evidence="24">Muscle</tissue>
    </source>
</reference>
<evidence type="ECO:0000256" key="6">
    <source>
        <dbReference type="ARBA" id="ARBA00014116"/>
    </source>
</evidence>
<keyword evidence="19" id="KW-0458">Lysosome</keyword>
<evidence type="ECO:0000256" key="5">
    <source>
        <dbReference type="ARBA" id="ARBA00010918"/>
    </source>
</evidence>
<feature type="domain" description="Peptidase M28" evidence="23">
    <location>
        <begin position="272"/>
        <end position="462"/>
    </location>
</feature>
<evidence type="ECO:0000256" key="16">
    <source>
        <dbReference type="ARBA" id="ARBA00023049"/>
    </source>
</evidence>
<evidence type="ECO:0000256" key="12">
    <source>
        <dbReference type="ARBA" id="ARBA00022801"/>
    </source>
</evidence>
<evidence type="ECO:0000256" key="13">
    <source>
        <dbReference type="ARBA" id="ARBA00022824"/>
    </source>
</evidence>
<evidence type="ECO:0000256" key="1">
    <source>
        <dbReference type="ARBA" id="ARBA00004240"/>
    </source>
</evidence>
<dbReference type="InterPro" id="IPR007484">
    <property type="entry name" value="Peptidase_M28"/>
</dbReference>
<feature type="signal peptide" evidence="22">
    <location>
        <begin position="1"/>
        <end position="18"/>
    </location>
</feature>
<keyword evidence="8" id="KW-0121">Carboxypeptidase</keyword>
<keyword evidence="25" id="KW-1185">Reference proteome</keyword>
<keyword evidence="14" id="KW-0862">Zinc</keyword>
<dbReference type="Gene3D" id="3.50.30.30">
    <property type="match status" value="1"/>
</dbReference>
<dbReference type="Proteomes" id="UP001558652">
    <property type="component" value="Unassembled WGS sequence"/>
</dbReference>
<dbReference type="InterPro" id="IPR039866">
    <property type="entry name" value="CPQ"/>
</dbReference>
<organism evidence="24 25">
    <name type="scientific">Ranatra chinensis</name>
    <dbReference type="NCBI Taxonomy" id="642074"/>
    <lineage>
        <taxon>Eukaryota</taxon>
        <taxon>Metazoa</taxon>
        <taxon>Ecdysozoa</taxon>
        <taxon>Arthropoda</taxon>
        <taxon>Hexapoda</taxon>
        <taxon>Insecta</taxon>
        <taxon>Pterygota</taxon>
        <taxon>Neoptera</taxon>
        <taxon>Paraneoptera</taxon>
        <taxon>Hemiptera</taxon>
        <taxon>Heteroptera</taxon>
        <taxon>Panheteroptera</taxon>
        <taxon>Nepomorpha</taxon>
        <taxon>Nepidae</taxon>
        <taxon>Ranatrinae</taxon>
        <taxon>Ranatra</taxon>
    </lineage>
</organism>
<evidence type="ECO:0000313" key="25">
    <source>
        <dbReference type="Proteomes" id="UP001558652"/>
    </source>
</evidence>
<evidence type="ECO:0000256" key="7">
    <source>
        <dbReference type="ARBA" id="ARBA00022525"/>
    </source>
</evidence>
<evidence type="ECO:0000256" key="21">
    <source>
        <dbReference type="ARBA" id="ARBA00033328"/>
    </source>
</evidence>
<comment type="similarity">
    <text evidence="5">Belongs to the peptidase M28 family.</text>
</comment>
<evidence type="ECO:0000256" key="10">
    <source>
        <dbReference type="ARBA" id="ARBA00022723"/>
    </source>
</evidence>
<dbReference type="GO" id="GO:0005783">
    <property type="term" value="C:endoplasmic reticulum"/>
    <property type="evidence" value="ECO:0007669"/>
    <property type="project" value="UniProtKB-SubCell"/>
</dbReference>
<keyword evidence="15" id="KW-0333">Golgi apparatus</keyword>
<proteinExistence type="inferred from homology"/>
<evidence type="ECO:0000256" key="3">
    <source>
        <dbReference type="ARBA" id="ARBA00004555"/>
    </source>
</evidence>
<dbReference type="FunFam" id="3.40.630.10:FF:000036">
    <property type="entry name" value="Carboxypeptidase Q"/>
    <property type="match status" value="1"/>
</dbReference>
<evidence type="ECO:0000256" key="2">
    <source>
        <dbReference type="ARBA" id="ARBA00004371"/>
    </source>
</evidence>
<evidence type="ECO:0000313" key="24">
    <source>
        <dbReference type="EMBL" id="KAL1124188.1"/>
    </source>
</evidence>
<dbReference type="CDD" id="cd03883">
    <property type="entry name" value="M28_Pgcp_like"/>
    <property type="match status" value="1"/>
</dbReference>
<dbReference type="EMBL" id="JBFDAA010000011">
    <property type="protein sequence ID" value="KAL1124188.1"/>
    <property type="molecule type" value="Genomic_DNA"/>
</dbReference>
<evidence type="ECO:0000256" key="14">
    <source>
        <dbReference type="ARBA" id="ARBA00022833"/>
    </source>
</evidence>
<evidence type="ECO:0000256" key="18">
    <source>
        <dbReference type="ARBA" id="ARBA00023180"/>
    </source>
</evidence>
<feature type="chain" id="PRO_5044880120" description="Carboxypeptidase Q" evidence="22">
    <location>
        <begin position="19"/>
        <end position="479"/>
    </location>
</feature>
<sequence>MLSSAVVVLAVAATAALSSPVTNRVDDAPRECGLPDALRQEIAGYRPTVERIVAAVTQGPAKGKVWKELAQFVDKFGPRLSGTEVLERSIDHVLGKMRSFGLDNVHGEPVEVVHWDRGLEEAEMLEPRPCKLPILGLGGSVGTPPGGITAQVVAVESFDELKQVANQARGKVLVFAQKYESYGKTVPYRQYAAVEGAKVGAVATLVSSITPFSISTLHTGWQDYSDNVTKIPTASITKEDAEMFLRMYRRGDKVVVKIKMGGRMLDPVMSRNSVGEVLGKTEPEKVVIVSGHMDSWDVGTGAMDDGGGAFISWYSLALIKMLNLPQPRRTIRAVLWTGEEEGLIGAFAYAKAHKNELNNFNLLMESDEGTFTPSGLEFKGSSQAQCIMQNILKLLDSINGTTLQPSDDVGSDIMVWSKTDVPLASLRNDNDQYFWFHHSAGDRMTVEQSDALDKSTALWAAVAYVVADLSVDIPKNNEV</sequence>
<dbReference type="Gene3D" id="3.40.630.10">
    <property type="entry name" value="Zn peptidases"/>
    <property type="match status" value="1"/>
</dbReference>
<evidence type="ECO:0000256" key="9">
    <source>
        <dbReference type="ARBA" id="ARBA00022670"/>
    </source>
</evidence>
<dbReference type="GO" id="GO:0005794">
    <property type="term" value="C:Golgi apparatus"/>
    <property type="evidence" value="ECO:0007669"/>
    <property type="project" value="UniProtKB-SubCell"/>
</dbReference>
<evidence type="ECO:0000256" key="22">
    <source>
        <dbReference type="SAM" id="SignalP"/>
    </source>
</evidence>
<dbReference type="GO" id="GO:0006508">
    <property type="term" value="P:proteolysis"/>
    <property type="evidence" value="ECO:0007669"/>
    <property type="project" value="UniProtKB-KW"/>
</dbReference>
<dbReference type="PANTHER" id="PTHR12053">
    <property type="entry name" value="PROTEASE FAMILY M28 PLASMA GLUTAMATE CARBOXYPEPTIDASE-RELATED"/>
    <property type="match status" value="1"/>
</dbReference>